<evidence type="ECO:0000313" key="3">
    <source>
        <dbReference type="Proteomes" id="UP001519311"/>
    </source>
</evidence>
<evidence type="ECO:0000313" key="2">
    <source>
        <dbReference type="EMBL" id="MBP2359053.1"/>
    </source>
</evidence>
<evidence type="ECO:0008006" key="4">
    <source>
        <dbReference type="Google" id="ProtNLM"/>
    </source>
</evidence>
<name>A0ABS4V563_9ACTN</name>
<dbReference type="RefSeq" id="WP_209469730.1">
    <property type="nucleotide sequence ID" value="NZ_BMWJ01000001.1"/>
</dbReference>
<organism evidence="2 3">
    <name type="scientific">Streptomyces clavifer</name>
    <dbReference type="NCBI Taxonomy" id="68188"/>
    <lineage>
        <taxon>Bacteria</taxon>
        <taxon>Bacillati</taxon>
        <taxon>Actinomycetota</taxon>
        <taxon>Actinomycetes</taxon>
        <taxon>Kitasatosporales</taxon>
        <taxon>Streptomycetaceae</taxon>
        <taxon>Streptomyces</taxon>
    </lineage>
</organism>
<comment type="caution">
    <text evidence="2">The sequence shown here is derived from an EMBL/GenBank/DDBJ whole genome shotgun (WGS) entry which is preliminary data.</text>
</comment>
<dbReference type="EMBL" id="JAGINS010000001">
    <property type="protein sequence ID" value="MBP2359053.1"/>
    <property type="molecule type" value="Genomic_DNA"/>
</dbReference>
<feature type="region of interest" description="Disordered" evidence="1">
    <location>
        <begin position="27"/>
        <end position="57"/>
    </location>
</feature>
<dbReference type="InterPro" id="IPR045701">
    <property type="entry name" value="DUF6059"/>
</dbReference>
<evidence type="ECO:0000256" key="1">
    <source>
        <dbReference type="SAM" id="MobiDB-lite"/>
    </source>
</evidence>
<accession>A0ABS4V563</accession>
<gene>
    <name evidence="2" type="ORF">JOF59_001453</name>
</gene>
<reference evidence="2 3" key="1">
    <citation type="submission" date="2021-03" db="EMBL/GenBank/DDBJ databases">
        <title>Sequencing the genomes of 1000 actinobacteria strains.</title>
        <authorList>
            <person name="Klenk H.-P."/>
        </authorList>
    </citation>
    <scope>NUCLEOTIDE SEQUENCE [LARGE SCALE GENOMIC DNA]</scope>
    <source>
        <strain evidence="2 3">DSM 40843</strain>
    </source>
</reference>
<feature type="compositionally biased region" description="Pro residues" evidence="1">
    <location>
        <begin position="29"/>
        <end position="41"/>
    </location>
</feature>
<dbReference type="Proteomes" id="UP001519311">
    <property type="component" value="Unassembled WGS sequence"/>
</dbReference>
<dbReference type="Pfam" id="PF19534">
    <property type="entry name" value="DUF6059"/>
    <property type="match status" value="1"/>
</dbReference>
<keyword evidence="3" id="KW-1185">Reference proteome</keyword>
<sequence length="82" mass="8600">MRLVSRALYEIRMSLTVAGWTWLGLSVTGPPPPTADPPLTGPPEGHPERLRPDVPLTPGETALQRQLTGGSGGPGPSRAQHG</sequence>
<protein>
    <recommendedName>
        <fullName evidence="4">Secreted protein</fullName>
    </recommendedName>
</protein>
<proteinExistence type="predicted"/>